<feature type="region of interest" description="Disordered" evidence="2">
    <location>
        <begin position="1"/>
        <end position="29"/>
    </location>
</feature>
<dbReference type="EMBL" id="JAGTTM010000001">
    <property type="protein sequence ID" value="MCC2028609.1"/>
    <property type="molecule type" value="Genomic_DNA"/>
</dbReference>
<comment type="caution">
    <text evidence="4">The sequence shown here is derived from an EMBL/GenBank/DDBJ whole genome shotgun (WGS) entry which is preliminary data.</text>
</comment>
<dbReference type="RefSeq" id="WP_126893758.1">
    <property type="nucleotide sequence ID" value="NZ_JAGTTM010000001.1"/>
</dbReference>
<dbReference type="Proteomes" id="UP001139289">
    <property type="component" value="Unassembled WGS sequence"/>
</dbReference>
<feature type="compositionally biased region" description="Basic and acidic residues" evidence="2">
    <location>
        <begin position="16"/>
        <end position="29"/>
    </location>
</feature>
<comment type="similarity">
    <text evidence="1">Belongs to the UPF0337 (CsbD) family.</text>
</comment>
<evidence type="ECO:0000256" key="1">
    <source>
        <dbReference type="ARBA" id="ARBA00009129"/>
    </source>
</evidence>
<dbReference type="AlphaFoldDB" id="A0A9X1LMR7"/>
<reference evidence="4" key="1">
    <citation type="submission" date="2021-04" db="EMBL/GenBank/DDBJ databases">
        <title>Microbacterium tenobrionis sp. nov. and Microbacterium allomyrinae sp. nov., isolated from larvae of Tenobrio molitor and Allomyrina dichotoma, respectively.</title>
        <authorList>
            <person name="Lee S.D."/>
        </authorList>
    </citation>
    <scope>NUCLEOTIDE SEQUENCE</scope>
    <source>
        <strain evidence="4">YMB-B2</strain>
    </source>
</reference>
<evidence type="ECO:0000313" key="5">
    <source>
        <dbReference type="Proteomes" id="UP001139289"/>
    </source>
</evidence>
<organism evidence="4 5">
    <name type="scientific">Microbacterium tenebrionis</name>
    <dbReference type="NCBI Taxonomy" id="2830665"/>
    <lineage>
        <taxon>Bacteria</taxon>
        <taxon>Bacillati</taxon>
        <taxon>Actinomycetota</taxon>
        <taxon>Actinomycetes</taxon>
        <taxon>Micrococcales</taxon>
        <taxon>Microbacteriaceae</taxon>
        <taxon>Microbacterium</taxon>
    </lineage>
</organism>
<accession>A0A9X1LMR7</accession>
<dbReference type="InterPro" id="IPR008462">
    <property type="entry name" value="CsbD"/>
</dbReference>
<dbReference type="InterPro" id="IPR036629">
    <property type="entry name" value="YjbJ_sf"/>
</dbReference>
<evidence type="ECO:0000259" key="3">
    <source>
        <dbReference type="Pfam" id="PF05532"/>
    </source>
</evidence>
<dbReference type="Pfam" id="PF05532">
    <property type="entry name" value="CsbD"/>
    <property type="match status" value="1"/>
</dbReference>
<dbReference type="Gene3D" id="1.10.1470.10">
    <property type="entry name" value="YjbJ"/>
    <property type="match status" value="1"/>
</dbReference>
<sequence>MGLDDKIKNAAQDATGKAKEKIGNATDNDKLAAEGIADQADAKVKKGVENVKDEVK</sequence>
<evidence type="ECO:0000256" key="2">
    <source>
        <dbReference type="SAM" id="MobiDB-lite"/>
    </source>
</evidence>
<feature type="domain" description="CsbD-like" evidence="3">
    <location>
        <begin position="5"/>
        <end position="56"/>
    </location>
</feature>
<evidence type="ECO:0000313" key="4">
    <source>
        <dbReference type="EMBL" id="MCC2028609.1"/>
    </source>
</evidence>
<proteinExistence type="inferred from homology"/>
<keyword evidence="5" id="KW-1185">Reference proteome</keyword>
<gene>
    <name evidence="4" type="ORF">KEC56_03555</name>
</gene>
<protein>
    <submittedName>
        <fullName evidence="4">CsbD family protein</fullName>
    </submittedName>
</protein>
<name>A0A9X1LMR7_9MICO</name>
<dbReference type="SUPFAM" id="SSF69047">
    <property type="entry name" value="Hypothetical protein YjbJ"/>
    <property type="match status" value="1"/>
</dbReference>